<sequence length="209" mass="23272">MLLPSRRPRLDFERMEAFATEPTLWKTCHIARARCTCYQSGRYRSLYGRLIWRHHFLRKLARLSGGSKSVFAISSHDASSYSVTTIKSFSPLAITSRAERKAYALCIGNHLAVHIWCCDANVRPLRRKTSQYDLLVAAARDEVPNSSQELRLSVAHSRFRSVAVGLMHCRANGGCEVVLGVSATCPFVIALTAAYVAPSSNAVASRRKE</sequence>
<gene>
    <name evidence="1" type="ORF">M8818_001289</name>
</gene>
<comment type="caution">
    <text evidence="1">The sequence shown here is derived from an EMBL/GenBank/DDBJ whole genome shotgun (WGS) entry which is preliminary data.</text>
</comment>
<keyword evidence="2" id="KW-1185">Reference proteome</keyword>
<reference evidence="1" key="1">
    <citation type="submission" date="2024-02" db="EMBL/GenBank/DDBJ databases">
        <title>Metagenome Assembled Genome of Zalaria obscura JY119.</title>
        <authorList>
            <person name="Vighnesh L."/>
            <person name="Jagadeeshwari U."/>
            <person name="Venkata Ramana C."/>
            <person name="Sasikala C."/>
        </authorList>
    </citation>
    <scope>NUCLEOTIDE SEQUENCE</scope>
    <source>
        <strain evidence="1">JY119</strain>
    </source>
</reference>
<evidence type="ECO:0000313" key="1">
    <source>
        <dbReference type="EMBL" id="KAK8217531.1"/>
    </source>
</evidence>
<evidence type="ECO:0000313" key="2">
    <source>
        <dbReference type="Proteomes" id="UP001320706"/>
    </source>
</evidence>
<accession>A0ACC3SPW0</accession>
<dbReference type="EMBL" id="JAMKPW020000005">
    <property type="protein sequence ID" value="KAK8217531.1"/>
    <property type="molecule type" value="Genomic_DNA"/>
</dbReference>
<dbReference type="Proteomes" id="UP001320706">
    <property type="component" value="Unassembled WGS sequence"/>
</dbReference>
<organism evidence="1 2">
    <name type="scientific">Zalaria obscura</name>
    <dbReference type="NCBI Taxonomy" id="2024903"/>
    <lineage>
        <taxon>Eukaryota</taxon>
        <taxon>Fungi</taxon>
        <taxon>Dikarya</taxon>
        <taxon>Ascomycota</taxon>
        <taxon>Pezizomycotina</taxon>
        <taxon>Dothideomycetes</taxon>
        <taxon>Dothideomycetidae</taxon>
        <taxon>Dothideales</taxon>
        <taxon>Zalariaceae</taxon>
        <taxon>Zalaria</taxon>
    </lineage>
</organism>
<proteinExistence type="predicted"/>
<protein>
    <submittedName>
        <fullName evidence="1">Uncharacterized protein</fullName>
    </submittedName>
</protein>
<name>A0ACC3SPW0_9PEZI</name>